<evidence type="ECO:0000313" key="1">
    <source>
        <dbReference type="Proteomes" id="UP000887563"/>
    </source>
</evidence>
<dbReference type="Proteomes" id="UP000887563">
    <property type="component" value="Unplaced"/>
</dbReference>
<dbReference type="AlphaFoldDB" id="A0A914MJJ2"/>
<protein>
    <submittedName>
        <fullName evidence="2">Uncharacterized protein</fullName>
    </submittedName>
</protein>
<organism evidence="1 2">
    <name type="scientific">Meloidogyne incognita</name>
    <name type="common">Southern root-knot nematode worm</name>
    <name type="synonym">Oxyuris incognita</name>
    <dbReference type="NCBI Taxonomy" id="6306"/>
    <lineage>
        <taxon>Eukaryota</taxon>
        <taxon>Metazoa</taxon>
        <taxon>Ecdysozoa</taxon>
        <taxon>Nematoda</taxon>
        <taxon>Chromadorea</taxon>
        <taxon>Rhabditida</taxon>
        <taxon>Tylenchina</taxon>
        <taxon>Tylenchomorpha</taxon>
        <taxon>Tylenchoidea</taxon>
        <taxon>Meloidogynidae</taxon>
        <taxon>Meloidogyninae</taxon>
        <taxon>Meloidogyne</taxon>
        <taxon>Meloidogyne incognita group</taxon>
    </lineage>
</organism>
<dbReference type="WBParaSite" id="Minc3s01862g26823">
    <property type="protein sequence ID" value="Minc3s01862g26823"/>
    <property type="gene ID" value="Minc3s01862g26823"/>
</dbReference>
<accession>A0A914MJJ2</accession>
<sequence>MTKMPEFGTVGNRKWLKSRNTEIERKKRRKSEIRFTSDTHQDLADIFRDQEFARKF</sequence>
<name>A0A914MJJ2_MELIC</name>
<keyword evidence="1" id="KW-1185">Reference proteome</keyword>
<evidence type="ECO:0000313" key="2">
    <source>
        <dbReference type="WBParaSite" id="Minc3s01862g26823"/>
    </source>
</evidence>
<reference evidence="2" key="1">
    <citation type="submission" date="2022-11" db="UniProtKB">
        <authorList>
            <consortium name="WormBaseParasite"/>
        </authorList>
    </citation>
    <scope>IDENTIFICATION</scope>
</reference>
<proteinExistence type="predicted"/>